<protein>
    <submittedName>
        <fullName evidence="1">Uncharacterized protein</fullName>
    </submittedName>
</protein>
<accession>M8CGI2</accession>
<sequence length="184" mass="20651">MPSGAGAKWTVSVSWGFAVVVVRGVVSPREMETPMRTFLNWYKRADYTAYSFNTRPVARNHCQRPQVSSMRRARVERRVRRRRTNATLETTVTEYERHTPAPNVTCRWRIPDPAGLLDRVVIVKKPDPDLWKRIFSGPEDTCWAKEVPEGGSEGSTTHLGAPGGLGAPWWVVPTSAASRTAFAL</sequence>
<evidence type="ECO:0000313" key="1">
    <source>
        <dbReference type="EnsemblPlants" id="EMT22291"/>
    </source>
</evidence>
<organism evidence="1">
    <name type="scientific">Aegilops tauschii</name>
    <name type="common">Tausch's goatgrass</name>
    <name type="synonym">Aegilops squarrosa</name>
    <dbReference type="NCBI Taxonomy" id="37682"/>
    <lineage>
        <taxon>Eukaryota</taxon>
        <taxon>Viridiplantae</taxon>
        <taxon>Streptophyta</taxon>
        <taxon>Embryophyta</taxon>
        <taxon>Tracheophyta</taxon>
        <taxon>Spermatophyta</taxon>
        <taxon>Magnoliopsida</taxon>
        <taxon>Liliopsida</taxon>
        <taxon>Poales</taxon>
        <taxon>Poaceae</taxon>
        <taxon>BOP clade</taxon>
        <taxon>Pooideae</taxon>
        <taxon>Triticodae</taxon>
        <taxon>Triticeae</taxon>
        <taxon>Triticinae</taxon>
        <taxon>Aegilops</taxon>
    </lineage>
</organism>
<name>M8CGI2_AEGTA</name>
<reference evidence="1" key="1">
    <citation type="submission" date="2015-06" db="UniProtKB">
        <authorList>
            <consortium name="EnsemblPlants"/>
        </authorList>
    </citation>
    <scope>IDENTIFICATION</scope>
</reference>
<dbReference type="PANTHER" id="PTHR10811">
    <property type="entry name" value="FRINGE-RELATED"/>
    <property type="match status" value="1"/>
</dbReference>
<dbReference type="EnsemblPlants" id="EMT22291">
    <property type="protein sequence ID" value="EMT22291"/>
    <property type="gene ID" value="F775_44062"/>
</dbReference>
<dbReference type="Pfam" id="PF04646">
    <property type="entry name" value="DUF604"/>
    <property type="match status" value="1"/>
</dbReference>
<dbReference type="AlphaFoldDB" id="M8CGI2"/>
<dbReference type="InterPro" id="IPR006740">
    <property type="entry name" value="DUF604"/>
</dbReference>
<proteinExistence type="predicted"/>